<proteinExistence type="predicted"/>
<organism evidence="2 3">
    <name type="scientific">Yeosuana aromativorans</name>
    <dbReference type="NCBI Taxonomy" id="288019"/>
    <lineage>
        <taxon>Bacteria</taxon>
        <taxon>Pseudomonadati</taxon>
        <taxon>Bacteroidota</taxon>
        <taxon>Flavobacteriia</taxon>
        <taxon>Flavobacteriales</taxon>
        <taxon>Flavobacteriaceae</taxon>
        <taxon>Yeosuana</taxon>
    </lineage>
</organism>
<gene>
    <name evidence="2" type="ORF">GCM10007962_27070</name>
</gene>
<evidence type="ECO:0000313" key="2">
    <source>
        <dbReference type="EMBL" id="GGK31240.1"/>
    </source>
</evidence>
<dbReference type="Proteomes" id="UP000612329">
    <property type="component" value="Unassembled WGS sequence"/>
</dbReference>
<evidence type="ECO:0000313" key="3">
    <source>
        <dbReference type="Proteomes" id="UP000612329"/>
    </source>
</evidence>
<feature type="chain" id="PRO_5035227612" evidence="1">
    <location>
        <begin position="20"/>
        <end position="129"/>
    </location>
</feature>
<comment type="caution">
    <text evidence="2">The sequence shown here is derived from an EMBL/GenBank/DDBJ whole genome shotgun (WGS) entry which is preliminary data.</text>
</comment>
<name>A0A8J3BQG2_9FLAO</name>
<dbReference type="AlphaFoldDB" id="A0A8J3BQG2"/>
<accession>A0A8J3BQG2</accession>
<sequence length="129" mass="14287">MKKTLILLFTLCLSLVAFQCEDNIDSTFEEDQQELTGLKQSIEDLASTSVCNENTECKFIAFGSKPCGGPWSYLIYSTSIDEANLKTLVANYNKKEAAYNQKWGIVSDCAMVNPPVSTTCENNTCVAIY</sequence>
<evidence type="ECO:0000256" key="1">
    <source>
        <dbReference type="SAM" id="SignalP"/>
    </source>
</evidence>
<feature type="signal peptide" evidence="1">
    <location>
        <begin position="1"/>
        <end position="19"/>
    </location>
</feature>
<keyword evidence="1" id="KW-0732">Signal</keyword>
<reference evidence="2" key="2">
    <citation type="submission" date="2020-09" db="EMBL/GenBank/DDBJ databases">
        <authorList>
            <person name="Sun Q."/>
            <person name="Ohkuma M."/>
        </authorList>
    </citation>
    <scope>NUCLEOTIDE SEQUENCE</scope>
    <source>
        <strain evidence="2">JCM 12862</strain>
    </source>
</reference>
<reference evidence="2" key="1">
    <citation type="journal article" date="2014" name="Int. J. Syst. Evol. Microbiol.">
        <title>Complete genome sequence of Corynebacterium casei LMG S-19264T (=DSM 44701T), isolated from a smear-ripened cheese.</title>
        <authorList>
            <consortium name="US DOE Joint Genome Institute (JGI-PGF)"/>
            <person name="Walter F."/>
            <person name="Albersmeier A."/>
            <person name="Kalinowski J."/>
            <person name="Ruckert C."/>
        </authorList>
    </citation>
    <scope>NUCLEOTIDE SEQUENCE</scope>
    <source>
        <strain evidence="2">JCM 12862</strain>
    </source>
</reference>
<dbReference type="RefSeq" id="WP_188654056.1">
    <property type="nucleotide sequence ID" value="NZ_BMNR01000006.1"/>
</dbReference>
<protein>
    <submittedName>
        <fullName evidence="2">Uncharacterized protein</fullName>
    </submittedName>
</protein>
<dbReference type="EMBL" id="BMNR01000006">
    <property type="protein sequence ID" value="GGK31240.1"/>
    <property type="molecule type" value="Genomic_DNA"/>
</dbReference>
<keyword evidence="3" id="KW-1185">Reference proteome</keyword>